<keyword evidence="3" id="KW-1185">Reference proteome</keyword>
<dbReference type="Proteomes" id="UP001500320">
    <property type="component" value="Unassembled WGS sequence"/>
</dbReference>
<keyword evidence="1" id="KW-0812">Transmembrane</keyword>
<keyword evidence="1" id="KW-0472">Membrane</keyword>
<dbReference type="RefSeq" id="WP_344858467.1">
    <property type="nucleotide sequence ID" value="NZ_BAAAUT010000014.1"/>
</dbReference>
<evidence type="ECO:0000256" key="1">
    <source>
        <dbReference type="SAM" id="Phobius"/>
    </source>
</evidence>
<feature type="transmembrane region" description="Helical" evidence="1">
    <location>
        <begin position="218"/>
        <end position="242"/>
    </location>
</feature>
<name>A0ABP6N0T5_9ACTN</name>
<evidence type="ECO:0000313" key="3">
    <source>
        <dbReference type="Proteomes" id="UP001500320"/>
    </source>
</evidence>
<feature type="transmembrane region" description="Helical" evidence="1">
    <location>
        <begin position="186"/>
        <end position="206"/>
    </location>
</feature>
<keyword evidence="1" id="KW-1133">Transmembrane helix</keyword>
<protein>
    <recommendedName>
        <fullName evidence="4">DUF2812 domain-containing protein</fullName>
    </recommendedName>
</protein>
<organism evidence="2 3">
    <name type="scientific">Planomonospora alba</name>
    <dbReference type="NCBI Taxonomy" id="161354"/>
    <lineage>
        <taxon>Bacteria</taxon>
        <taxon>Bacillati</taxon>
        <taxon>Actinomycetota</taxon>
        <taxon>Actinomycetes</taxon>
        <taxon>Streptosporangiales</taxon>
        <taxon>Streptosporangiaceae</taxon>
        <taxon>Planomonospora</taxon>
    </lineage>
</organism>
<evidence type="ECO:0008006" key="4">
    <source>
        <dbReference type="Google" id="ProtNLM"/>
    </source>
</evidence>
<reference evidence="3" key="1">
    <citation type="journal article" date="2019" name="Int. J. Syst. Evol. Microbiol.">
        <title>The Global Catalogue of Microorganisms (GCM) 10K type strain sequencing project: providing services to taxonomists for standard genome sequencing and annotation.</title>
        <authorList>
            <consortium name="The Broad Institute Genomics Platform"/>
            <consortium name="The Broad Institute Genome Sequencing Center for Infectious Disease"/>
            <person name="Wu L."/>
            <person name="Ma J."/>
        </authorList>
    </citation>
    <scope>NUCLEOTIDE SEQUENCE [LARGE SCALE GENOMIC DNA]</scope>
    <source>
        <strain evidence="3">JCM 9373</strain>
    </source>
</reference>
<dbReference type="EMBL" id="BAAAUT010000014">
    <property type="protein sequence ID" value="GAA3131145.1"/>
    <property type="molecule type" value="Genomic_DNA"/>
</dbReference>
<accession>A0ABP6N0T5</accession>
<proteinExistence type="predicted"/>
<sequence>MTTAYFDELAARLREHGVPEEEVTATVGDLAAYAAESGADPLEEFGPVADFAASLTPARSGGTSEEDPDPVAETWTWTADAFQDVARLNVYGDQGWEVERIDYLGRFVSRRDPQRPLRWEYRRETAPPARHGTLAERLAPDGWEPCGSWMHFQYFKRPKAASEGPAGELDAAPAAPARSVFFGKRLYLFLAGYGLFLAALAVGWFVSRDGDPGGFPGGFFNGVLAGVVAGSLVGLACVLWGLRRRR</sequence>
<comment type="caution">
    <text evidence="2">The sequence shown here is derived from an EMBL/GenBank/DDBJ whole genome shotgun (WGS) entry which is preliminary data.</text>
</comment>
<gene>
    <name evidence="2" type="ORF">GCM10010466_22220</name>
</gene>
<evidence type="ECO:0000313" key="2">
    <source>
        <dbReference type="EMBL" id="GAA3131145.1"/>
    </source>
</evidence>